<dbReference type="AlphaFoldDB" id="A0A117J421"/>
<accession>A0A117J421</accession>
<sequence>MLRIGHAILHVFDFESGSTFFSERELDLDNRQTRSYVTRRLRRIRSSAESKHGTFAPESNFASGLKEYLAGQVPFVDFSVQIAQWFWEELRRAEDLEQCDLLVADFTDTGEMRASENADEDKVADAYGSEGTRLFAVVLLPRKQAFIHEVDENGNEIARQDATLPNPTQKVDTYVLIDADTLAIDFHDKERSVAGESRQIIPELFLQCSQEASSHEVIDEVTSIVEDLSEEYGLTPAVEVSRAKAALARHADTDEAIQPADVGREVFEDNPEMAQRFEERTRERDLPEEVPVRRGAANRLTRTHHIRTDTGVEIAFPSELAERPGYIEFSHQEDGSISIVISNVARIENR</sequence>
<reference evidence="1 2" key="1">
    <citation type="submission" date="2015-12" db="EMBL/GenBank/DDBJ databases">
        <title>Draft Genome Sequence of Olsenella scatoligenes SK9K4T; a Producer of 3-Methylindole- (skatole) and 4-Methylphenol- (p-cresol) Isolated from Pig Feces.</title>
        <authorList>
            <person name="Li X."/>
            <person name="Borg B."/>
            <person name="Canibe N."/>
        </authorList>
    </citation>
    <scope>NUCLEOTIDE SEQUENCE [LARGE SCALE GENOMIC DNA]</scope>
    <source>
        <strain evidence="1 2">SK9K4</strain>
    </source>
</reference>
<keyword evidence="2" id="KW-1185">Reference proteome</keyword>
<organism evidence="1 2">
    <name type="scientific">Tractidigestivibacter scatoligenes</name>
    <name type="common">Olsenella scatoligenes</name>
    <dbReference type="NCBI Taxonomy" id="1299998"/>
    <lineage>
        <taxon>Bacteria</taxon>
        <taxon>Bacillati</taxon>
        <taxon>Actinomycetota</taxon>
        <taxon>Coriobacteriia</taxon>
        <taxon>Coriobacteriales</taxon>
        <taxon>Atopobiaceae</taxon>
        <taxon>Tractidigestivibacter</taxon>
    </lineage>
</organism>
<protein>
    <recommendedName>
        <fullName evidence="3">Nucleoid-associated protein</fullName>
    </recommendedName>
</protein>
<dbReference type="Proteomes" id="UP000054078">
    <property type="component" value="Unassembled WGS sequence"/>
</dbReference>
<dbReference type="GO" id="GO:0009295">
    <property type="term" value="C:nucleoid"/>
    <property type="evidence" value="ECO:0007669"/>
    <property type="project" value="InterPro"/>
</dbReference>
<dbReference type="Pfam" id="PF04245">
    <property type="entry name" value="NA37"/>
    <property type="match status" value="1"/>
</dbReference>
<dbReference type="OrthoDB" id="3171075at2"/>
<dbReference type="RefSeq" id="WP_059055295.1">
    <property type="nucleotide sequence ID" value="NZ_LOJF01000010.1"/>
</dbReference>
<gene>
    <name evidence="1" type="ORF">AUL39_08530</name>
</gene>
<dbReference type="STRING" id="1299998.AUL39_08530"/>
<evidence type="ECO:0000313" key="1">
    <source>
        <dbReference type="EMBL" id="KUH58241.1"/>
    </source>
</evidence>
<dbReference type="InterPro" id="IPR007358">
    <property type="entry name" value="Nucleoid_associated_NdpA"/>
</dbReference>
<proteinExistence type="predicted"/>
<dbReference type="EMBL" id="LOJF01000010">
    <property type="protein sequence ID" value="KUH58241.1"/>
    <property type="molecule type" value="Genomic_DNA"/>
</dbReference>
<comment type="caution">
    <text evidence="1">The sequence shown here is derived from an EMBL/GenBank/DDBJ whole genome shotgun (WGS) entry which is preliminary data.</text>
</comment>
<evidence type="ECO:0000313" key="2">
    <source>
        <dbReference type="Proteomes" id="UP000054078"/>
    </source>
</evidence>
<evidence type="ECO:0008006" key="3">
    <source>
        <dbReference type="Google" id="ProtNLM"/>
    </source>
</evidence>
<name>A0A117J421_TRASO</name>